<comment type="caution">
    <text evidence="3">The sequence shown here is derived from an EMBL/GenBank/DDBJ whole genome shotgun (WGS) entry which is preliminary data.</text>
</comment>
<reference evidence="3" key="1">
    <citation type="submission" date="2020-05" db="EMBL/GenBank/DDBJ databases">
        <title>Phylogenomic resolution of chytrid fungi.</title>
        <authorList>
            <person name="Stajich J.E."/>
            <person name="Amses K."/>
            <person name="Simmons R."/>
            <person name="Seto K."/>
            <person name="Myers J."/>
            <person name="Bonds A."/>
            <person name="Quandt C.A."/>
            <person name="Barry K."/>
            <person name="Liu P."/>
            <person name="Grigoriev I."/>
            <person name="Longcore J.E."/>
            <person name="James T.Y."/>
        </authorList>
    </citation>
    <scope>NUCLEOTIDE SEQUENCE</scope>
    <source>
        <strain evidence="3">JEL0379</strain>
    </source>
</reference>
<dbReference type="GO" id="GO:0004866">
    <property type="term" value="F:endopeptidase inhibitor activity"/>
    <property type="evidence" value="ECO:0007669"/>
    <property type="project" value="UniProtKB-ARBA"/>
</dbReference>
<comment type="similarity">
    <text evidence="1">Belongs to the protease inhibitor I9 family.</text>
</comment>
<dbReference type="InterPro" id="IPR037045">
    <property type="entry name" value="S8pro/Inhibitor_I9_sf"/>
</dbReference>
<accession>A0AAD5TM71</accession>
<dbReference type="SUPFAM" id="SSF54897">
    <property type="entry name" value="Protease propeptides/inhibitors"/>
    <property type="match status" value="1"/>
</dbReference>
<dbReference type="PANTHER" id="PTHR28288">
    <property type="entry name" value="PROTEASE B INHIBITOR 2"/>
    <property type="match status" value="1"/>
</dbReference>
<dbReference type="GO" id="GO:0042144">
    <property type="term" value="P:vacuole fusion, non-autophagic"/>
    <property type="evidence" value="ECO:0007669"/>
    <property type="project" value="TreeGrafter"/>
</dbReference>
<sequence length="81" mass="8712">MSGKYIVIFKSDTPKDVIEQAAKDVEAKGGSIGHRYDTTMKGFSATVPDGLLTTFKEHKNLDYIEADGEVSAFAKSVGIGK</sequence>
<dbReference type="Gene3D" id="3.30.70.80">
    <property type="entry name" value="Peptidase S8 propeptide/proteinase inhibitor I9"/>
    <property type="match status" value="1"/>
</dbReference>
<protein>
    <recommendedName>
        <fullName evidence="2">Inhibitor I9 domain-containing protein</fullName>
    </recommendedName>
</protein>
<evidence type="ECO:0000313" key="4">
    <source>
        <dbReference type="Proteomes" id="UP001212152"/>
    </source>
</evidence>
<evidence type="ECO:0000313" key="3">
    <source>
        <dbReference type="EMBL" id="KAJ3179332.1"/>
    </source>
</evidence>
<dbReference type="Pfam" id="PF05922">
    <property type="entry name" value="Inhibitor_I9"/>
    <property type="match status" value="1"/>
</dbReference>
<dbReference type="InterPro" id="IPR010259">
    <property type="entry name" value="S8pro/Inhibitor_I9"/>
</dbReference>
<evidence type="ECO:0000259" key="2">
    <source>
        <dbReference type="Pfam" id="PF05922"/>
    </source>
</evidence>
<feature type="domain" description="Inhibitor I9" evidence="2">
    <location>
        <begin position="4"/>
        <end position="71"/>
    </location>
</feature>
<gene>
    <name evidence="3" type="ORF">HDU87_002941</name>
</gene>
<proteinExistence type="inferred from homology"/>
<keyword evidence="4" id="KW-1185">Reference proteome</keyword>
<name>A0AAD5TM71_9FUNG</name>
<evidence type="ECO:0000256" key="1">
    <source>
        <dbReference type="ARBA" id="ARBA00038069"/>
    </source>
</evidence>
<dbReference type="InterPro" id="IPR052471">
    <property type="entry name" value="PBI_I9"/>
</dbReference>
<dbReference type="PANTHER" id="PTHR28288:SF2">
    <property type="entry name" value="PROTEASE B INHIBITOR 2"/>
    <property type="match status" value="1"/>
</dbReference>
<organism evidence="3 4">
    <name type="scientific">Geranomyces variabilis</name>
    <dbReference type="NCBI Taxonomy" id="109894"/>
    <lineage>
        <taxon>Eukaryota</taxon>
        <taxon>Fungi</taxon>
        <taxon>Fungi incertae sedis</taxon>
        <taxon>Chytridiomycota</taxon>
        <taxon>Chytridiomycota incertae sedis</taxon>
        <taxon>Chytridiomycetes</taxon>
        <taxon>Spizellomycetales</taxon>
        <taxon>Powellomycetaceae</taxon>
        <taxon>Geranomyces</taxon>
    </lineage>
</organism>
<dbReference type="FunFam" id="3.30.70.80:FF:000005">
    <property type="entry name" value="Proteinase inhibitor I2B"/>
    <property type="match status" value="1"/>
</dbReference>
<dbReference type="AlphaFoldDB" id="A0AAD5TM71"/>
<dbReference type="EMBL" id="JADGJQ010000021">
    <property type="protein sequence ID" value="KAJ3179332.1"/>
    <property type="molecule type" value="Genomic_DNA"/>
</dbReference>
<dbReference type="Proteomes" id="UP001212152">
    <property type="component" value="Unassembled WGS sequence"/>
</dbReference>